<sequence length="205" mass="22195">MAALTPTPYLDRLRGENEKKNAPPRTAKTAKTNLRSFCSSPPGVFQSHFSPAPKIQAPKSSPKNRQQEQAKEHGLGAIDRYRVTTWLDQIGEPDPQARAQYLAACSRAPKALAWTLRELAAAPAPAPKPAAAPKPQDQPEPPALTEAKAKATEAHRLYLDHLMRAPATGCGCCTNLGALQARFCPDGARLREAYVQAARDAEPSR</sequence>
<dbReference type="EMBL" id="JH603170">
    <property type="protein sequence ID" value="EIC20814.1"/>
    <property type="molecule type" value="Genomic_DNA"/>
</dbReference>
<dbReference type="STRING" id="631362.Thi970DRAFT_04478"/>
<keyword evidence="3" id="KW-1185">Reference proteome</keyword>
<proteinExistence type="predicted"/>
<feature type="compositionally biased region" description="Basic and acidic residues" evidence="1">
    <location>
        <begin position="11"/>
        <end position="21"/>
    </location>
</feature>
<evidence type="ECO:0000313" key="2">
    <source>
        <dbReference type="EMBL" id="EIC20814.1"/>
    </source>
</evidence>
<reference evidence="3" key="1">
    <citation type="submission" date="2011-06" db="EMBL/GenBank/DDBJ databases">
        <authorList>
            <consortium name="US DOE Joint Genome Institute (JGI-PGF)"/>
            <person name="Lucas S."/>
            <person name="Han J."/>
            <person name="Lapidus A."/>
            <person name="Cheng J.-F."/>
            <person name="Goodwin L."/>
            <person name="Pitluck S."/>
            <person name="Peters L."/>
            <person name="Land M.L."/>
            <person name="Hauser L."/>
            <person name="Vogl K."/>
            <person name="Liu Z."/>
            <person name="Overmann J."/>
            <person name="Frigaard N.-U."/>
            <person name="Bryant D.A."/>
            <person name="Woyke T.J."/>
        </authorList>
    </citation>
    <scope>NUCLEOTIDE SEQUENCE [LARGE SCALE GENOMIC DNA]</scope>
    <source>
        <strain evidence="3">970</strain>
    </source>
</reference>
<evidence type="ECO:0000256" key="1">
    <source>
        <dbReference type="SAM" id="MobiDB-lite"/>
    </source>
</evidence>
<protein>
    <submittedName>
        <fullName evidence="2">Uncharacterized protein</fullName>
    </submittedName>
</protein>
<feature type="compositionally biased region" description="Pro residues" evidence="1">
    <location>
        <begin position="124"/>
        <end position="142"/>
    </location>
</feature>
<feature type="region of interest" description="Disordered" evidence="1">
    <location>
        <begin position="124"/>
        <end position="147"/>
    </location>
</feature>
<dbReference type="Proteomes" id="UP000002964">
    <property type="component" value="Unassembled WGS sequence"/>
</dbReference>
<feature type="region of interest" description="Disordered" evidence="1">
    <location>
        <begin position="1"/>
        <end position="76"/>
    </location>
</feature>
<reference evidence="2 3" key="2">
    <citation type="submission" date="2011-11" db="EMBL/GenBank/DDBJ databases">
        <authorList>
            <consortium name="US DOE Joint Genome Institute"/>
            <person name="Lucas S."/>
            <person name="Han J."/>
            <person name="Lapidus A."/>
            <person name="Cheng J.-F."/>
            <person name="Goodwin L."/>
            <person name="Pitluck S."/>
            <person name="Peters L."/>
            <person name="Ovchinnikova G."/>
            <person name="Zhang X."/>
            <person name="Detter J.C."/>
            <person name="Han C."/>
            <person name="Tapia R."/>
            <person name="Land M."/>
            <person name="Hauser L."/>
            <person name="Kyrpides N."/>
            <person name="Ivanova N."/>
            <person name="Pagani I."/>
            <person name="Vogl K."/>
            <person name="Liu Z."/>
            <person name="Overmann J."/>
            <person name="Frigaard N.-U."/>
            <person name="Bryant D."/>
            <person name="Woyke T."/>
        </authorList>
    </citation>
    <scope>NUCLEOTIDE SEQUENCE [LARGE SCALE GENOMIC DNA]</scope>
    <source>
        <strain evidence="2 3">970</strain>
    </source>
</reference>
<organism evidence="2 3">
    <name type="scientific">Thiorhodovibrio frisius</name>
    <dbReference type="NCBI Taxonomy" id="631362"/>
    <lineage>
        <taxon>Bacteria</taxon>
        <taxon>Pseudomonadati</taxon>
        <taxon>Pseudomonadota</taxon>
        <taxon>Gammaproteobacteria</taxon>
        <taxon>Chromatiales</taxon>
        <taxon>Chromatiaceae</taxon>
        <taxon>Thiorhodovibrio</taxon>
    </lineage>
</organism>
<name>H8Z715_9GAMM</name>
<accession>H8Z715</accession>
<dbReference type="HOGENOM" id="CLU_1337007_0_0_6"/>
<evidence type="ECO:0000313" key="3">
    <source>
        <dbReference type="Proteomes" id="UP000002964"/>
    </source>
</evidence>
<gene>
    <name evidence="2" type="ORF">Thi970DRAFT_04478</name>
</gene>
<feature type="compositionally biased region" description="Basic and acidic residues" evidence="1">
    <location>
        <begin position="65"/>
        <end position="76"/>
    </location>
</feature>
<feature type="compositionally biased region" description="Polar residues" evidence="1">
    <location>
        <begin position="29"/>
        <end position="39"/>
    </location>
</feature>
<dbReference type="AlphaFoldDB" id="H8Z715"/>